<reference evidence="2 3" key="1">
    <citation type="submission" date="2018-10" db="EMBL/GenBank/DDBJ databases">
        <title>A high-quality apple genome assembly.</title>
        <authorList>
            <person name="Hu J."/>
        </authorList>
    </citation>
    <scope>NUCLEOTIDE SEQUENCE [LARGE SCALE GENOMIC DNA]</scope>
    <source>
        <strain evidence="3">cv. HFTH1</strain>
        <tissue evidence="2">Young leaf</tissue>
    </source>
</reference>
<dbReference type="PANTHER" id="PTHR39244">
    <property type="entry name" value="NATTERIN-4"/>
    <property type="match status" value="1"/>
</dbReference>
<dbReference type="Proteomes" id="UP000290289">
    <property type="component" value="Chromosome 10"/>
</dbReference>
<protein>
    <recommendedName>
        <fullName evidence="1">Agglutinin domain-containing protein</fullName>
    </recommendedName>
</protein>
<dbReference type="SMART" id="SM00791">
    <property type="entry name" value="Agglutinin"/>
    <property type="match status" value="2"/>
</dbReference>
<keyword evidence="3" id="KW-1185">Reference proteome</keyword>
<dbReference type="Gene3D" id="2.80.10.50">
    <property type="match status" value="2"/>
</dbReference>
<dbReference type="InterPro" id="IPR008998">
    <property type="entry name" value="Agglutinin"/>
</dbReference>
<dbReference type="AlphaFoldDB" id="A0A498IQD4"/>
<feature type="domain" description="Agglutinin" evidence="1">
    <location>
        <begin position="204"/>
        <end position="362"/>
    </location>
</feature>
<sequence length="365" mass="42067">MLQSTTLRGPTSSEIIPIPTTLYNMAPPVLPSPFLLKADTNNKYLRYQLDAESDLNEIVQFSEDNENSRFIKFTTEKPNNEDYADKNYVHIKCSYNGNYLRRVDQNRLLVLAAAADRNETKDNWACTLFKVEPVGPPDSNNLITRCRLRHLQSNLLTRPFIENRFELRLNQKTPDAGGVDIYSVSQKKREFIPIPTTLYNMAPPVLPSPFLLKADTNNKYLRYQLDAESDLNEIVQFSEDNENSRFIKFTTEKPNNEDYADKNYVHIKCSYNGNYLRRVDQNRLLVLAAAADRNETKDNWACTLFKVEPVGPPDSNNLITRCRLRHLQSDLLTRPFIENRFELRLNQKTPDAGGVDIYSVSQGRC</sequence>
<accession>A0A498IQD4</accession>
<evidence type="ECO:0000259" key="1">
    <source>
        <dbReference type="SMART" id="SM00791"/>
    </source>
</evidence>
<organism evidence="2 3">
    <name type="scientific">Malus domestica</name>
    <name type="common">Apple</name>
    <name type="synonym">Pyrus malus</name>
    <dbReference type="NCBI Taxonomy" id="3750"/>
    <lineage>
        <taxon>Eukaryota</taxon>
        <taxon>Viridiplantae</taxon>
        <taxon>Streptophyta</taxon>
        <taxon>Embryophyta</taxon>
        <taxon>Tracheophyta</taxon>
        <taxon>Spermatophyta</taxon>
        <taxon>Magnoliopsida</taxon>
        <taxon>eudicotyledons</taxon>
        <taxon>Gunneridae</taxon>
        <taxon>Pentapetalae</taxon>
        <taxon>rosids</taxon>
        <taxon>fabids</taxon>
        <taxon>Rosales</taxon>
        <taxon>Rosaceae</taxon>
        <taxon>Amygdaloideae</taxon>
        <taxon>Maleae</taxon>
        <taxon>Malus</taxon>
    </lineage>
</organism>
<comment type="caution">
    <text evidence="2">The sequence shown here is derived from an EMBL/GenBank/DDBJ whole genome shotgun (WGS) entry which is preliminary data.</text>
</comment>
<dbReference type="SUPFAM" id="SSF50382">
    <property type="entry name" value="Agglutinin"/>
    <property type="match status" value="2"/>
</dbReference>
<feature type="domain" description="Agglutinin" evidence="1">
    <location>
        <begin position="28"/>
        <end position="186"/>
    </location>
</feature>
<dbReference type="Pfam" id="PF07468">
    <property type="entry name" value="Agglutinin"/>
    <property type="match status" value="2"/>
</dbReference>
<dbReference type="PANTHER" id="PTHR39244:SF5">
    <property type="entry name" value="NATTERIN-3-LIKE"/>
    <property type="match status" value="1"/>
</dbReference>
<proteinExistence type="predicted"/>
<dbReference type="InterPro" id="IPR036242">
    <property type="entry name" value="Agglutinin_dom_sf"/>
</dbReference>
<name>A0A498IQD4_MALDO</name>
<evidence type="ECO:0000313" key="3">
    <source>
        <dbReference type="Proteomes" id="UP000290289"/>
    </source>
</evidence>
<evidence type="ECO:0000313" key="2">
    <source>
        <dbReference type="EMBL" id="RXH85536.1"/>
    </source>
</evidence>
<dbReference type="EMBL" id="RDQH01000336">
    <property type="protein sequence ID" value="RXH85536.1"/>
    <property type="molecule type" value="Genomic_DNA"/>
</dbReference>
<dbReference type="InterPro" id="IPR053237">
    <property type="entry name" value="Natterin_C"/>
</dbReference>
<gene>
    <name evidence="2" type="ORF">DVH24_009357</name>
</gene>